<dbReference type="AlphaFoldDB" id="M0QLV5"/>
<evidence type="ECO:0000313" key="2">
    <source>
        <dbReference type="Proteomes" id="UP000011666"/>
    </source>
</evidence>
<dbReference type="eggNOG" id="ENOG5030F2I">
    <property type="taxonomic scope" value="Bacteria"/>
</dbReference>
<sequence>MLPPSILLPSLIRNKRREKLIRPTGLQACGPDDFFAAEHPCSSLTHASDWQVSHTPDDPTGGLLMAVTHETPWIDRTTGTQCCDALTCTLDHTRDRHAVLSTANAGVDLVGPNMAAINLRATLAGTGFAETLLASLRDWRDALDRQIETHTREAAMWIAPATGDVIDSTARVATAQEHLDAITVLIERRQVADQLLDGATDQHYR</sequence>
<gene>
    <name evidence="1" type="ORF">GS4_26_00100</name>
</gene>
<keyword evidence="2" id="KW-1185">Reference proteome</keyword>
<accession>M0QLV5</accession>
<dbReference type="Proteomes" id="UP000011666">
    <property type="component" value="Unassembled WGS sequence"/>
</dbReference>
<comment type="caution">
    <text evidence="1">The sequence shown here is derived from an EMBL/GenBank/DDBJ whole genome shotgun (WGS) entry which is preliminary data.</text>
</comment>
<name>M0QLV5_9ACTN</name>
<dbReference type="OrthoDB" id="4578480at2"/>
<organism evidence="1 2">
    <name type="scientific">Gordonia soli NBRC 108243</name>
    <dbReference type="NCBI Taxonomy" id="1223545"/>
    <lineage>
        <taxon>Bacteria</taxon>
        <taxon>Bacillati</taxon>
        <taxon>Actinomycetota</taxon>
        <taxon>Actinomycetes</taxon>
        <taxon>Mycobacteriales</taxon>
        <taxon>Gordoniaceae</taxon>
        <taxon>Gordonia</taxon>
    </lineage>
</organism>
<proteinExistence type="predicted"/>
<reference evidence="1 2" key="1">
    <citation type="submission" date="2013-01" db="EMBL/GenBank/DDBJ databases">
        <title>Whole genome shotgun sequence of Gordonia soli NBRC 108243.</title>
        <authorList>
            <person name="Isaki-Nakamura S."/>
            <person name="Hosoyama A."/>
            <person name="Tsuchikane K."/>
            <person name="Ando Y."/>
            <person name="Baba S."/>
            <person name="Ohji S."/>
            <person name="Hamada M."/>
            <person name="Tamura T."/>
            <person name="Yamazoe A."/>
            <person name="Yamazaki S."/>
            <person name="Fujita N."/>
        </authorList>
    </citation>
    <scope>NUCLEOTIDE SEQUENCE [LARGE SCALE GENOMIC DNA]</scope>
    <source>
        <strain evidence="1 2">NBRC 108243</strain>
    </source>
</reference>
<protein>
    <submittedName>
        <fullName evidence="1">Uncharacterized protein</fullName>
    </submittedName>
</protein>
<dbReference type="RefSeq" id="WP_007622770.1">
    <property type="nucleotide sequence ID" value="NZ_BANX01000026.1"/>
</dbReference>
<dbReference type="EMBL" id="BANX01000026">
    <property type="protein sequence ID" value="GAC69563.1"/>
    <property type="molecule type" value="Genomic_DNA"/>
</dbReference>
<evidence type="ECO:0000313" key="1">
    <source>
        <dbReference type="EMBL" id="GAC69563.1"/>
    </source>
</evidence>